<dbReference type="OrthoDB" id="9804790at2"/>
<evidence type="ECO:0000313" key="9">
    <source>
        <dbReference type="Proteomes" id="UP000199006"/>
    </source>
</evidence>
<feature type="site" description="Lowers pKa of active site Tyr" evidence="6">
    <location>
        <position position="73"/>
    </location>
</feature>
<feature type="active site" description="Proton donor" evidence="4">
    <location>
        <position position="48"/>
    </location>
</feature>
<dbReference type="PANTHER" id="PTHR43827">
    <property type="entry name" value="2,5-DIKETO-D-GLUCONIC ACID REDUCTASE"/>
    <property type="match status" value="1"/>
</dbReference>
<evidence type="ECO:0000256" key="1">
    <source>
        <dbReference type="ARBA" id="ARBA00007905"/>
    </source>
</evidence>
<feature type="binding site" evidence="5">
    <location>
        <position position="106"/>
    </location>
    <ligand>
        <name>substrate</name>
    </ligand>
</feature>
<keyword evidence="2" id="KW-0521">NADP</keyword>
<dbReference type="InterPro" id="IPR023210">
    <property type="entry name" value="NADP_OxRdtase_dom"/>
</dbReference>
<evidence type="ECO:0000259" key="7">
    <source>
        <dbReference type="Pfam" id="PF00248"/>
    </source>
</evidence>
<feature type="domain" description="NADP-dependent oxidoreductase" evidence="7">
    <location>
        <begin position="15"/>
        <end position="257"/>
    </location>
</feature>
<dbReference type="Gene3D" id="3.20.20.100">
    <property type="entry name" value="NADP-dependent oxidoreductase domain"/>
    <property type="match status" value="1"/>
</dbReference>
<dbReference type="RefSeq" id="WP_089861866.1">
    <property type="nucleotide sequence ID" value="NZ_FOTI01000024.1"/>
</dbReference>
<evidence type="ECO:0000256" key="4">
    <source>
        <dbReference type="PIRSR" id="PIRSR000097-1"/>
    </source>
</evidence>
<dbReference type="PIRSF" id="PIRSF000097">
    <property type="entry name" value="AKR"/>
    <property type="match status" value="1"/>
</dbReference>
<organism evidence="8 9">
    <name type="scientific">Halanaerobium salsuginis</name>
    <dbReference type="NCBI Taxonomy" id="29563"/>
    <lineage>
        <taxon>Bacteria</taxon>
        <taxon>Bacillati</taxon>
        <taxon>Bacillota</taxon>
        <taxon>Clostridia</taxon>
        <taxon>Halanaerobiales</taxon>
        <taxon>Halanaerobiaceae</taxon>
        <taxon>Halanaerobium</taxon>
    </lineage>
</organism>
<dbReference type="InterPro" id="IPR018170">
    <property type="entry name" value="Aldo/ket_reductase_CS"/>
</dbReference>
<dbReference type="CDD" id="cd19073">
    <property type="entry name" value="AKR_AKR3F2_3"/>
    <property type="match status" value="1"/>
</dbReference>
<protein>
    <submittedName>
        <fullName evidence="8">Aldo/keto reductase</fullName>
    </submittedName>
</protein>
<comment type="similarity">
    <text evidence="1">Belongs to the aldo/keto reductase family.</text>
</comment>
<proteinExistence type="inferred from homology"/>
<gene>
    <name evidence="8" type="ORF">SAMN02983006_01784</name>
</gene>
<dbReference type="GO" id="GO:0016616">
    <property type="term" value="F:oxidoreductase activity, acting on the CH-OH group of donors, NAD or NADP as acceptor"/>
    <property type="evidence" value="ECO:0007669"/>
    <property type="project" value="UniProtKB-ARBA"/>
</dbReference>
<accession>A0A1I4JR84</accession>
<dbReference type="EMBL" id="FOTI01000024">
    <property type="protein sequence ID" value="SFL68743.1"/>
    <property type="molecule type" value="Genomic_DNA"/>
</dbReference>
<dbReference type="InterPro" id="IPR036812">
    <property type="entry name" value="NAD(P)_OxRdtase_dom_sf"/>
</dbReference>
<evidence type="ECO:0000256" key="3">
    <source>
        <dbReference type="ARBA" id="ARBA00023002"/>
    </source>
</evidence>
<dbReference type="InterPro" id="IPR020471">
    <property type="entry name" value="AKR"/>
</dbReference>
<dbReference type="Pfam" id="PF00248">
    <property type="entry name" value="Aldo_ket_red"/>
    <property type="match status" value="1"/>
</dbReference>
<reference evidence="8 9" key="1">
    <citation type="submission" date="2016-10" db="EMBL/GenBank/DDBJ databases">
        <authorList>
            <person name="de Groot N.N."/>
        </authorList>
    </citation>
    <scope>NUCLEOTIDE SEQUENCE [LARGE SCALE GENOMIC DNA]</scope>
    <source>
        <strain evidence="8 9">ATCC 51327</strain>
    </source>
</reference>
<dbReference type="Proteomes" id="UP000199006">
    <property type="component" value="Unassembled WGS sequence"/>
</dbReference>
<dbReference type="PANTHER" id="PTHR43827:SF3">
    <property type="entry name" value="NADP-DEPENDENT OXIDOREDUCTASE DOMAIN-CONTAINING PROTEIN"/>
    <property type="match status" value="1"/>
</dbReference>
<dbReference type="STRING" id="29563.SAMN02983006_01784"/>
<dbReference type="FunFam" id="3.20.20.100:FF:000002">
    <property type="entry name" value="2,5-diketo-D-gluconic acid reductase A"/>
    <property type="match status" value="1"/>
</dbReference>
<keyword evidence="9" id="KW-1185">Reference proteome</keyword>
<name>A0A1I4JR84_9FIRM</name>
<evidence type="ECO:0000256" key="6">
    <source>
        <dbReference type="PIRSR" id="PIRSR000097-3"/>
    </source>
</evidence>
<evidence type="ECO:0000256" key="5">
    <source>
        <dbReference type="PIRSR" id="PIRSR000097-2"/>
    </source>
</evidence>
<dbReference type="PRINTS" id="PR00069">
    <property type="entry name" value="ALDKETRDTASE"/>
</dbReference>
<dbReference type="SUPFAM" id="SSF51430">
    <property type="entry name" value="NAD(P)-linked oxidoreductase"/>
    <property type="match status" value="1"/>
</dbReference>
<evidence type="ECO:0000313" key="8">
    <source>
        <dbReference type="EMBL" id="SFL68743.1"/>
    </source>
</evidence>
<evidence type="ECO:0000256" key="2">
    <source>
        <dbReference type="ARBA" id="ARBA00022857"/>
    </source>
</evidence>
<dbReference type="PROSITE" id="PS00062">
    <property type="entry name" value="ALDOKETO_REDUCTASE_2"/>
    <property type="match status" value="1"/>
</dbReference>
<keyword evidence="3" id="KW-0560">Oxidoreductase</keyword>
<sequence>MDYVELKSGDKMPLLGLGTWRLKGKECSQIVEKSLAMGYEHIDTADGYDNHQAVGTGLKNSSLDRNDVFITSKIKPENLAYQDIKTNTKRFLAELQIDYLDLLLIHWPNHKIELTESLKALAEVKKAGLTKNVGVSNFTIHHLQDALKINPDLIAVNQVEFHPSLYQKDLLEFCQENDIVLTAYSPLARGEVFESEAIQKLAKEYDKSPAQLALKWLIDKNIVAIPKASSEEHLKSNFSLFDWEFPAEARTEMDKLNTNNRLIDPDFGEFDY</sequence>
<dbReference type="AlphaFoldDB" id="A0A1I4JR84"/>